<dbReference type="PANTHER" id="PTHR47527:SF3">
    <property type="entry name" value="RING_FYVE_PHD ZINC FINGER SUPERFAMILY PROTEIN"/>
    <property type="match status" value="1"/>
</dbReference>
<evidence type="ECO:0000256" key="4">
    <source>
        <dbReference type="PROSITE-ProRule" id="PRU00146"/>
    </source>
</evidence>
<dbReference type="SMART" id="SM00249">
    <property type="entry name" value="PHD"/>
    <property type="match status" value="1"/>
</dbReference>
<evidence type="ECO:0000256" key="2">
    <source>
        <dbReference type="ARBA" id="ARBA00022771"/>
    </source>
</evidence>
<evidence type="ECO:0000256" key="3">
    <source>
        <dbReference type="ARBA" id="ARBA00022833"/>
    </source>
</evidence>
<name>A0A4S8JVX4_MUSBA</name>
<evidence type="ECO:0000256" key="5">
    <source>
        <dbReference type="SAM" id="MobiDB-lite"/>
    </source>
</evidence>
<dbReference type="EMBL" id="PYDT01000003">
    <property type="protein sequence ID" value="THU66398.1"/>
    <property type="molecule type" value="Genomic_DNA"/>
</dbReference>
<dbReference type="PROSITE" id="PS50016">
    <property type="entry name" value="ZF_PHD_2"/>
    <property type="match status" value="1"/>
</dbReference>
<evidence type="ECO:0000259" key="6">
    <source>
        <dbReference type="PROSITE" id="PS50016"/>
    </source>
</evidence>
<dbReference type="InterPro" id="IPR056699">
    <property type="entry name" value="DUF7797"/>
</dbReference>
<keyword evidence="1" id="KW-0479">Metal-binding</keyword>
<evidence type="ECO:0000313" key="7">
    <source>
        <dbReference type="EMBL" id="THU66398.1"/>
    </source>
</evidence>
<feature type="domain" description="PHD-type" evidence="6">
    <location>
        <begin position="358"/>
        <end position="410"/>
    </location>
</feature>
<keyword evidence="2 4" id="KW-0863">Zinc-finger</keyword>
<gene>
    <name evidence="7" type="ORF">C4D60_Mb05t13730</name>
</gene>
<dbReference type="SUPFAM" id="SSF57903">
    <property type="entry name" value="FYVE/PHD zinc finger"/>
    <property type="match status" value="1"/>
</dbReference>
<dbReference type="PANTHER" id="PTHR47527">
    <property type="entry name" value="RING/FYVE/PHD ZINC FINGER SUPERFAMILY PROTEIN"/>
    <property type="match status" value="1"/>
</dbReference>
<evidence type="ECO:0000256" key="1">
    <source>
        <dbReference type="ARBA" id="ARBA00022723"/>
    </source>
</evidence>
<dbReference type="AlphaFoldDB" id="A0A4S8JVX4"/>
<dbReference type="Proteomes" id="UP000317650">
    <property type="component" value="Chromosome 5"/>
</dbReference>
<dbReference type="Pfam" id="PF25073">
    <property type="entry name" value="DUF7797"/>
    <property type="match status" value="1"/>
</dbReference>
<dbReference type="Gene3D" id="3.30.40.10">
    <property type="entry name" value="Zinc/RING finger domain, C3HC4 (zinc finger)"/>
    <property type="match status" value="1"/>
</dbReference>
<organism evidence="7 8">
    <name type="scientific">Musa balbisiana</name>
    <name type="common">Banana</name>
    <dbReference type="NCBI Taxonomy" id="52838"/>
    <lineage>
        <taxon>Eukaryota</taxon>
        <taxon>Viridiplantae</taxon>
        <taxon>Streptophyta</taxon>
        <taxon>Embryophyta</taxon>
        <taxon>Tracheophyta</taxon>
        <taxon>Spermatophyta</taxon>
        <taxon>Magnoliopsida</taxon>
        <taxon>Liliopsida</taxon>
        <taxon>Zingiberales</taxon>
        <taxon>Musaceae</taxon>
        <taxon>Musa</taxon>
    </lineage>
</organism>
<accession>A0A4S8JVX4</accession>
<dbReference type="STRING" id="52838.A0A4S8JVX4"/>
<feature type="compositionally biased region" description="Polar residues" evidence="5">
    <location>
        <begin position="650"/>
        <end position="660"/>
    </location>
</feature>
<comment type="caution">
    <text evidence="7">The sequence shown here is derived from an EMBL/GenBank/DDBJ whole genome shotgun (WGS) entry which is preliminary data.</text>
</comment>
<keyword evidence="8" id="KW-1185">Reference proteome</keyword>
<dbReference type="InterPro" id="IPR013083">
    <property type="entry name" value="Znf_RING/FYVE/PHD"/>
</dbReference>
<dbReference type="InterPro" id="IPR019787">
    <property type="entry name" value="Znf_PHD-finger"/>
</dbReference>
<dbReference type="InterPro" id="IPR011011">
    <property type="entry name" value="Znf_FYVE_PHD"/>
</dbReference>
<dbReference type="InterPro" id="IPR001965">
    <property type="entry name" value="Znf_PHD"/>
</dbReference>
<dbReference type="GO" id="GO:0008270">
    <property type="term" value="F:zinc ion binding"/>
    <property type="evidence" value="ECO:0007669"/>
    <property type="project" value="UniProtKB-KW"/>
</dbReference>
<reference evidence="7 8" key="1">
    <citation type="journal article" date="2019" name="Nat. Plants">
        <title>Genome sequencing of Musa balbisiana reveals subgenome evolution and function divergence in polyploid bananas.</title>
        <authorList>
            <person name="Yao X."/>
        </authorList>
    </citation>
    <scope>NUCLEOTIDE SEQUENCE [LARGE SCALE GENOMIC DNA]</scope>
    <source>
        <strain evidence="8">cv. DH-PKW</strain>
        <tissue evidence="7">Leaves</tissue>
    </source>
</reference>
<feature type="region of interest" description="Disordered" evidence="5">
    <location>
        <begin position="638"/>
        <end position="660"/>
    </location>
</feature>
<evidence type="ECO:0000313" key="8">
    <source>
        <dbReference type="Proteomes" id="UP000317650"/>
    </source>
</evidence>
<proteinExistence type="predicted"/>
<keyword evidence="3" id="KW-0862">Zinc</keyword>
<protein>
    <recommendedName>
        <fullName evidence="6">PHD-type domain-containing protein</fullName>
    </recommendedName>
</protein>
<sequence length="660" mass="71042">MGDEGSAETPATRKRPRDVGDLKRVAEIVMVLSAMGQMRGGREPVAAEKALVAEARERLVTMCEGLKPRELFSGEAVRVVVEDLGLNRSKDPVLGFRPPKMSIAEKLLLTKKKMEESKETHMRSSVYSLQHLPVSFGAKSESHGPLAHDASRFMQVKSPMETSAGGFQISSSVAHAPVLTSAASSFKQSHISDVQAVVNPVKQSSGSLERGSSSAHVKLNAKPGGPSYLTQAQAENMHQKIPTISSVQSTPAAVSKFGQVNKFLDHNSAKSEVTTGVNAVQSSHQVMRSHEIKPSIIQPGPGGLHIAHQPPQGLGLVHTPALFTNHNDIATSVQTILQAKVSDHPSWTPPSTEHMNATINCQLCKNIIIDIECLLICDACEKGNHLKCLQSYGNKGIPKAEWHCPRCLASSNGKPLPPKYGRVTRAPVSAPKTAANVSLHASSKKTESLDTRVNEQKAIANGNSGVAQQAYSLNMEDNHCMSIPDSRTTGGEVQVIMTIIGSKREDETLKAIDIDPLKEITGAVCTHADMHSEDLNNIEDNRLSLVDAKPTSVSVLEPSPMPKDSCEHAHDMVVENNNLSEAPLTHDFDQVQLSSDVNDTAIQPDENIKTVKSEPEAALGEKRSPEYLDGCSNRLAKEGSCQTADGDGYTMNQRAHVSTS</sequence>